<dbReference type="EMBL" id="LAQU01000004">
    <property type="protein sequence ID" value="KKB64464.1"/>
    <property type="molecule type" value="Genomic_DNA"/>
</dbReference>
<accession>A0A0F5K3J6</accession>
<comment type="caution">
    <text evidence="1">The sequence shown here is derived from an EMBL/GenBank/DDBJ whole genome shotgun (WGS) entry which is preliminary data.</text>
</comment>
<protein>
    <submittedName>
        <fullName evidence="1">Uncharacterized protein</fullName>
    </submittedName>
</protein>
<evidence type="ECO:0000313" key="1">
    <source>
        <dbReference type="EMBL" id="KKB64464.1"/>
    </source>
</evidence>
<name>A0A0F5K3J6_9BURK</name>
<dbReference type="PATRIC" id="fig|28092.6.peg.1461"/>
<reference evidence="1 2" key="1">
    <citation type="submission" date="2015-03" db="EMBL/GenBank/DDBJ databases">
        <title>Draft Genome Sequence of Burkholderia andropogonis type strain ICMP2807, isolated from Sorghum bicolor.</title>
        <authorList>
            <person name="Lopes-Santos L."/>
            <person name="Castro D.B."/>
            <person name="Ottoboni L.M."/>
            <person name="Park D."/>
            <person name="Weirc B.S."/>
            <person name="Destefano S.A."/>
        </authorList>
    </citation>
    <scope>NUCLEOTIDE SEQUENCE [LARGE SCALE GENOMIC DNA]</scope>
    <source>
        <strain evidence="1 2">ICMP2807</strain>
    </source>
</reference>
<proteinExistence type="predicted"/>
<dbReference type="AlphaFoldDB" id="A0A0F5K3J6"/>
<organism evidence="1 2">
    <name type="scientific">Robbsia andropogonis</name>
    <dbReference type="NCBI Taxonomy" id="28092"/>
    <lineage>
        <taxon>Bacteria</taxon>
        <taxon>Pseudomonadati</taxon>
        <taxon>Pseudomonadota</taxon>
        <taxon>Betaproteobacteria</taxon>
        <taxon>Burkholderiales</taxon>
        <taxon>Burkholderiaceae</taxon>
        <taxon>Robbsia</taxon>
    </lineage>
</organism>
<evidence type="ECO:0000313" key="2">
    <source>
        <dbReference type="Proteomes" id="UP000033618"/>
    </source>
</evidence>
<gene>
    <name evidence="1" type="ORF">WM40_06140</name>
</gene>
<sequence>MNIRIHADSLTVYPHHQTDLAKLILKRTKKYYAISRFYLMTFMQAQHATSSVRHFITQEENNNRPHD</sequence>
<keyword evidence="2" id="KW-1185">Reference proteome</keyword>
<dbReference type="Proteomes" id="UP000033618">
    <property type="component" value="Unassembled WGS sequence"/>
</dbReference>